<gene>
    <name evidence="6" type="ORF">A2165_02310</name>
</gene>
<keyword evidence="2" id="KW-0808">Transferase</keyword>
<dbReference type="SUPFAM" id="SSF53756">
    <property type="entry name" value="UDP-Glycosyltransferase/glycogen phosphorylase"/>
    <property type="match status" value="1"/>
</dbReference>
<dbReference type="PANTHER" id="PTHR21015:SF22">
    <property type="entry name" value="GLYCOSYLTRANSFERASE"/>
    <property type="match status" value="1"/>
</dbReference>
<feature type="domain" description="Glycosyl transferase family 28 C-terminal" evidence="5">
    <location>
        <begin position="192"/>
        <end position="345"/>
    </location>
</feature>
<dbReference type="InterPro" id="IPR007235">
    <property type="entry name" value="Glyco_trans_28_C"/>
</dbReference>
<dbReference type="AlphaFoldDB" id="A0A1F5FYF8"/>
<evidence type="ECO:0000256" key="1">
    <source>
        <dbReference type="ARBA" id="ARBA00022676"/>
    </source>
</evidence>
<feature type="transmembrane region" description="Helical" evidence="3">
    <location>
        <begin position="73"/>
        <end position="93"/>
    </location>
</feature>
<evidence type="ECO:0000256" key="3">
    <source>
        <dbReference type="SAM" id="Phobius"/>
    </source>
</evidence>
<organism evidence="6 7">
    <name type="scientific">Candidatus Curtissbacteria bacterium RBG_13_40_7</name>
    <dbReference type="NCBI Taxonomy" id="1797706"/>
    <lineage>
        <taxon>Bacteria</taxon>
        <taxon>Candidatus Curtissiibacteriota</taxon>
    </lineage>
</organism>
<dbReference type="EMBL" id="MFAU01000016">
    <property type="protein sequence ID" value="OGD84625.1"/>
    <property type="molecule type" value="Genomic_DNA"/>
</dbReference>
<evidence type="ECO:0000259" key="4">
    <source>
        <dbReference type="Pfam" id="PF03033"/>
    </source>
</evidence>
<dbReference type="InterPro" id="IPR004276">
    <property type="entry name" value="GlycoTrans_28_N"/>
</dbReference>
<evidence type="ECO:0000313" key="6">
    <source>
        <dbReference type="EMBL" id="OGD84625.1"/>
    </source>
</evidence>
<evidence type="ECO:0000256" key="2">
    <source>
        <dbReference type="ARBA" id="ARBA00022679"/>
    </source>
</evidence>
<dbReference type="GO" id="GO:0005975">
    <property type="term" value="P:carbohydrate metabolic process"/>
    <property type="evidence" value="ECO:0007669"/>
    <property type="project" value="InterPro"/>
</dbReference>
<dbReference type="Pfam" id="PF03033">
    <property type="entry name" value="Glyco_transf_28"/>
    <property type="match status" value="1"/>
</dbReference>
<dbReference type="CDD" id="cd03785">
    <property type="entry name" value="GT28_MurG"/>
    <property type="match status" value="1"/>
</dbReference>
<keyword evidence="3" id="KW-1133">Transmembrane helix</keyword>
<dbReference type="GO" id="GO:1901137">
    <property type="term" value="P:carbohydrate derivative biosynthetic process"/>
    <property type="evidence" value="ECO:0007669"/>
    <property type="project" value="UniProtKB-ARBA"/>
</dbReference>
<reference evidence="6 7" key="1">
    <citation type="journal article" date="2016" name="Nat. Commun.">
        <title>Thousands of microbial genomes shed light on interconnected biogeochemical processes in an aquifer system.</title>
        <authorList>
            <person name="Anantharaman K."/>
            <person name="Brown C.T."/>
            <person name="Hug L.A."/>
            <person name="Sharon I."/>
            <person name="Castelle C.J."/>
            <person name="Probst A.J."/>
            <person name="Thomas B.C."/>
            <person name="Singh A."/>
            <person name="Wilkins M.J."/>
            <person name="Karaoz U."/>
            <person name="Brodie E.L."/>
            <person name="Williams K.H."/>
            <person name="Hubbard S.S."/>
            <person name="Banfield J.F."/>
        </authorList>
    </citation>
    <scope>NUCLEOTIDE SEQUENCE [LARGE SCALE GENOMIC DNA]</scope>
</reference>
<protein>
    <recommendedName>
        <fullName evidence="8">UDP-N-acetylglucosamine--N-acetylmuramyl-(pentapeptide) pyrophosphoryl-undecaprenol N-acetylglucosamine transferase</fullName>
    </recommendedName>
</protein>
<sequence>MKKIIICGGHLTPALALIDELEKLKNFQIIFFGRKFATEGAKNQSAEYRVITEKKIKFFVITAGRFQRKFTRFTLFSILKVPIGFIQSLIYLLMIRPKLIVSFGGYLSLPVVFCGWLLGIDSISHEQASVPGLATKINSLFVKKIFLSWRNTLDFFPKEKTKIIGNLVRKSIDSTKTKLKSLEPFLKKTNLILIAGGNQGSHFLNQLVFENLDLFKTFSIIHQTGTANYKGDLDKARKIKRVNYLSIDYLDPADFSAVLNKAKIVISRSGANTVWELALCKKPSILIPLPISASNEQLKNAQILRDAGVAKIINQRDVTPQRLKEVISEVLVNYSKYQKAADKFQKTLPRNSTAKLAEYILSYT</sequence>
<comment type="caution">
    <text evidence="6">The sequence shown here is derived from an EMBL/GenBank/DDBJ whole genome shotgun (WGS) entry which is preliminary data.</text>
</comment>
<dbReference type="PANTHER" id="PTHR21015">
    <property type="entry name" value="UDP-N-ACETYLGLUCOSAMINE--N-ACETYLMURAMYL-(PENTAPEPTIDE) PYROPHOSPHORYL-UNDECAPRENOL N-ACETYLGLUCOSAMINE TRANSFERASE 1"/>
    <property type="match status" value="1"/>
</dbReference>
<dbReference type="GO" id="GO:0016758">
    <property type="term" value="F:hexosyltransferase activity"/>
    <property type="evidence" value="ECO:0007669"/>
    <property type="project" value="InterPro"/>
</dbReference>
<keyword evidence="3" id="KW-0812">Transmembrane</keyword>
<accession>A0A1F5FYF8</accession>
<feature type="domain" description="Glycosyltransferase family 28 N-terminal" evidence="4">
    <location>
        <begin position="8"/>
        <end position="146"/>
    </location>
</feature>
<evidence type="ECO:0008006" key="8">
    <source>
        <dbReference type="Google" id="ProtNLM"/>
    </source>
</evidence>
<evidence type="ECO:0000259" key="5">
    <source>
        <dbReference type="Pfam" id="PF04101"/>
    </source>
</evidence>
<dbReference type="Pfam" id="PF04101">
    <property type="entry name" value="Glyco_tran_28_C"/>
    <property type="match status" value="1"/>
</dbReference>
<proteinExistence type="predicted"/>
<keyword evidence="1" id="KW-0328">Glycosyltransferase</keyword>
<dbReference type="Proteomes" id="UP000179252">
    <property type="component" value="Unassembled WGS sequence"/>
</dbReference>
<name>A0A1F5FYF8_9BACT</name>
<dbReference type="Gene3D" id="3.40.50.2000">
    <property type="entry name" value="Glycogen Phosphorylase B"/>
    <property type="match status" value="2"/>
</dbReference>
<keyword evidence="3" id="KW-0472">Membrane</keyword>
<evidence type="ECO:0000313" key="7">
    <source>
        <dbReference type="Proteomes" id="UP000179252"/>
    </source>
</evidence>